<feature type="transmembrane region" description="Helical" evidence="6">
    <location>
        <begin position="442"/>
        <end position="463"/>
    </location>
</feature>
<evidence type="ECO:0000256" key="2">
    <source>
        <dbReference type="ARBA" id="ARBA00022448"/>
    </source>
</evidence>
<protein>
    <submittedName>
        <fullName evidence="8">MFS transporter</fullName>
    </submittedName>
</protein>
<feature type="transmembrane region" description="Helical" evidence="6">
    <location>
        <begin position="148"/>
        <end position="168"/>
    </location>
</feature>
<dbReference type="Proteomes" id="UP001177120">
    <property type="component" value="Unassembled WGS sequence"/>
</dbReference>
<feature type="transmembrane region" description="Helical" evidence="6">
    <location>
        <begin position="242"/>
        <end position="264"/>
    </location>
</feature>
<dbReference type="InterPro" id="IPR005829">
    <property type="entry name" value="Sugar_transporter_CS"/>
</dbReference>
<keyword evidence="5 6" id="KW-0472">Membrane</keyword>
<dbReference type="SUPFAM" id="SSF103473">
    <property type="entry name" value="MFS general substrate transporter"/>
    <property type="match status" value="1"/>
</dbReference>
<organism evidence="8 9">
    <name type="scientific">Polycladomyces zharkentensis</name>
    <dbReference type="NCBI Taxonomy" id="2807616"/>
    <lineage>
        <taxon>Bacteria</taxon>
        <taxon>Bacillati</taxon>
        <taxon>Bacillota</taxon>
        <taxon>Bacilli</taxon>
        <taxon>Bacillales</taxon>
        <taxon>Thermoactinomycetaceae</taxon>
        <taxon>Polycladomyces</taxon>
    </lineage>
</organism>
<dbReference type="InterPro" id="IPR011701">
    <property type="entry name" value="MFS"/>
</dbReference>
<dbReference type="PROSITE" id="PS00217">
    <property type="entry name" value="SUGAR_TRANSPORT_2"/>
    <property type="match status" value="1"/>
</dbReference>
<dbReference type="InterPro" id="IPR020846">
    <property type="entry name" value="MFS_dom"/>
</dbReference>
<evidence type="ECO:0000259" key="7">
    <source>
        <dbReference type="PROSITE" id="PS50850"/>
    </source>
</evidence>
<dbReference type="InterPro" id="IPR050382">
    <property type="entry name" value="MFS_Na/Anion_cotransporter"/>
</dbReference>
<feature type="domain" description="Major facilitator superfamily (MFS) profile" evidence="7">
    <location>
        <begin position="14"/>
        <end position="467"/>
    </location>
</feature>
<feature type="transmembrane region" description="Helical" evidence="6">
    <location>
        <begin position="312"/>
        <end position="337"/>
    </location>
</feature>
<dbReference type="PANTHER" id="PTHR11662">
    <property type="entry name" value="SOLUTE CARRIER FAMILY 17"/>
    <property type="match status" value="1"/>
</dbReference>
<evidence type="ECO:0000313" key="9">
    <source>
        <dbReference type="Proteomes" id="UP001177120"/>
    </source>
</evidence>
<feature type="transmembrane region" description="Helical" evidence="6">
    <location>
        <begin position="180"/>
        <end position="203"/>
    </location>
</feature>
<dbReference type="Gene3D" id="1.20.1250.20">
    <property type="entry name" value="MFS general substrate transporter like domains"/>
    <property type="match status" value="2"/>
</dbReference>
<dbReference type="Pfam" id="PF07690">
    <property type="entry name" value="MFS_1"/>
    <property type="match status" value="1"/>
</dbReference>
<evidence type="ECO:0000256" key="1">
    <source>
        <dbReference type="ARBA" id="ARBA00004651"/>
    </source>
</evidence>
<evidence type="ECO:0000256" key="5">
    <source>
        <dbReference type="ARBA" id="ARBA00023136"/>
    </source>
</evidence>
<keyword evidence="2" id="KW-0813">Transport</keyword>
<sequence>MQTNVKGWKHYHTVWLLLLLGWTVSAADRAVTGPIVTWMIENKVSFLMAAEHPHALGGLVGSLFFTGYMLTQFPGGYYGDRFGHRRIITISLFVAAITTVVSGFMSSLIGFVALRVLTGLGEGVYYANDRTLITEVTPFEKRSLGMGVVITGLALGVTFALLLPPYLIRWGNSLLGDGQGWRMVFFAFGIVTLIVAVVVSACLKNKSDQASYRDALIGLGKYNILFFLAILGVFFIADQAGLPSWGVAVIELVLCFMLVGFAYIKKGTELSKVLRDRSLVIMYIGHIAILWNLWFFSFWSVSIISEAANTSFLQAALTATFNGVAGIIGFPAGGWLADYALRKNWGRKVVLVWFILLQGITTLIFGIYLINGGKSAFVMGTLIFVASLFFNAMQPIYHAIIADLSEPNQRGATFGMANLVGEIGAVLSPAVSGTLRDATNSWSPAVFLDAAIILSFFVLVLFVKERRVAMGQSIHQVIENR</sequence>
<dbReference type="RefSeq" id="WP_205497148.1">
    <property type="nucleotide sequence ID" value="NZ_JAFHAP010000017.1"/>
</dbReference>
<feature type="transmembrane region" description="Helical" evidence="6">
    <location>
        <begin position="349"/>
        <end position="370"/>
    </location>
</feature>
<dbReference type="InterPro" id="IPR036259">
    <property type="entry name" value="MFS_trans_sf"/>
</dbReference>
<evidence type="ECO:0000256" key="6">
    <source>
        <dbReference type="SAM" id="Phobius"/>
    </source>
</evidence>
<dbReference type="PROSITE" id="PS50850">
    <property type="entry name" value="MFS"/>
    <property type="match status" value="1"/>
</dbReference>
<comment type="caution">
    <text evidence="8">The sequence shown here is derived from an EMBL/GenBank/DDBJ whole genome shotgun (WGS) entry which is preliminary data.</text>
</comment>
<reference evidence="8" key="1">
    <citation type="journal article" date="2024" name="Int. J. Syst. Evol. Microbiol.">
        <title>Polycladomyces zharkentensis sp. nov., a novel thermophilic cellulose- and starch-degrading member of the Bacillota from a geothermal aquifer in Kazakhstan.</title>
        <authorList>
            <person name="Mashzhan A."/>
            <person name="Kistaubayeva A."/>
            <person name="Javier-Lopez R."/>
            <person name="Bissenova U."/>
            <person name="Bissenbay A."/>
            <person name="Birkeland N.K."/>
        </authorList>
    </citation>
    <scope>NUCLEOTIDE SEQUENCE</scope>
    <source>
        <strain evidence="8">ZKZ2T</strain>
    </source>
</reference>
<feature type="transmembrane region" description="Helical" evidence="6">
    <location>
        <begin position="53"/>
        <end position="71"/>
    </location>
</feature>
<feature type="transmembrane region" description="Helical" evidence="6">
    <location>
        <begin position="376"/>
        <end position="400"/>
    </location>
</feature>
<feature type="transmembrane region" description="Helical" evidence="6">
    <location>
        <begin position="280"/>
        <end position="300"/>
    </location>
</feature>
<evidence type="ECO:0000256" key="3">
    <source>
        <dbReference type="ARBA" id="ARBA00022692"/>
    </source>
</evidence>
<comment type="subcellular location">
    <subcellularLocation>
        <location evidence="1">Cell membrane</location>
        <topology evidence="1">Multi-pass membrane protein</topology>
    </subcellularLocation>
</comment>
<name>A0ABS2WN09_9BACL</name>
<proteinExistence type="predicted"/>
<keyword evidence="9" id="KW-1185">Reference proteome</keyword>
<feature type="transmembrane region" description="Helical" evidence="6">
    <location>
        <begin position="83"/>
        <end position="102"/>
    </location>
</feature>
<keyword evidence="3 6" id="KW-0812">Transmembrane</keyword>
<dbReference type="PANTHER" id="PTHR11662:SF399">
    <property type="entry name" value="FI19708P1-RELATED"/>
    <property type="match status" value="1"/>
</dbReference>
<dbReference type="EMBL" id="JAFHAP010000017">
    <property type="protein sequence ID" value="MBN2910856.1"/>
    <property type="molecule type" value="Genomic_DNA"/>
</dbReference>
<feature type="transmembrane region" description="Helical" evidence="6">
    <location>
        <begin position="215"/>
        <end position="236"/>
    </location>
</feature>
<gene>
    <name evidence="8" type="ORF">JQC72_15255</name>
</gene>
<evidence type="ECO:0000313" key="8">
    <source>
        <dbReference type="EMBL" id="MBN2910856.1"/>
    </source>
</evidence>
<accession>A0ABS2WN09</accession>
<feature type="transmembrane region" description="Helical" evidence="6">
    <location>
        <begin position="412"/>
        <end position="430"/>
    </location>
</feature>
<keyword evidence="4 6" id="KW-1133">Transmembrane helix</keyword>
<evidence type="ECO:0000256" key="4">
    <source>
        <dbReference type="ARBA" id="ARBA00022989"/>
    </source>
</evidence>